<dbReference type="SUPFAM" id="SSF54001">
    <property type="entry name" value="Cysteine proteinases"/>
    <property type="match status" value="1"/>
</dbReference>
<name>A0A6C0R0H0_9CAUD</name>
<protein>
    <submittedName>
        <fullName evidence="1">Permuted papain-like amidase</fullName>
    </submittedName>
</protein>
<evidence type="ECO:0000313" key="2">
    <source>
        <dbReference type="Proteomes" id="UP000479357"/>
    </source>
</evidence>
<dbReference type="InterPro" id="IPR038765">
    <property type="entry name" value="Papain-like_cys_pep_sf"/>
</dbReference>
<sequence>MQVILGTSNSIGSLAIRLHNFSKWSHCGVIINNKVIEATAGHGVVESTLESFKSRYPKWKIIEVPHKGDYQKRLYDQIGKSYDWGAIFKFVFRGDWSDTDKWFCYELAAYASGVLNNKYLDRVTATHLLMISEEET</sequence>
<dbReference type="Gene3D" id="3.90.1720.10">
    <property type="entry name" value="endopeptidase domain like (from Nostoc punctiforme)"/>
    <property type="match status" value="1"/>
</dbReference>
<proteinExistence type="predicted"/>
<accession>A0A6C0R0H0</accession>
<dbReference type="Proteomes" id="UP000479357">
    <property type="component" value="Segment"/>
</dbReference>
<dbReference type="RefSeq" id="YP_009855712.1">
    <property type="nucleotide sequence ID" value="NC_048847.1"/>
</dbReference>
<dbReference type="KEGG" id="vg:55626452"/>
<reference evidence="1 2" key="1">
    <citation type="submission" date="2019-12" db="EMBL/GenBank/DDBJ databases">
        <title>Alteromonas phage V22 represents a new genus of marine bacteriophages that requires a novel tail fiber chaperone for host recognition.</title>
        <authorList>
            <person name="Gonzalez-Serrano R."/>
            <person name="Dunne M."/>
            <person name="Rosselli R."/>
            <person name="Martin-Cuadrado A.-B."/>
            <person name="Grosboillot V."/>
            <person name="Zinsli L."/>
            <person name="Roda-Garcia J.J."/>
            <person name="Loessner M.J."/>
            <person name="Rodriguez-Valera F."/>
        </authorList>
    </citation>
    <scope>NUCLEOTIDE SEQUENCE [LARGE SCALE GENOMIC DNA]</scope>
</reference>
<dbReference type="GO" id="GO:0001897">
    <property type="term" value="P:symbiont-mediated cytolysis of host cell"/>
    <property type="evidence" value="ECO:0007669"/>
    <property type="project" value="UniProtKB-ARBA"/>
</dbReference>
<evidence type="ECO:0000313" key="1">
    <source>
        <dbReference type="EMBL" id="QHZ59751.1"/>
    </source>
</evidence>
<dbReference type="EMBL" id="MN877442">
    <property type="protein sequence ID" value="QHZ59751.1"/>
    <property type="molecule type" value="Genomic_DNA"/>
</dbReference>
<keyword evidence="2" id="KW-1185">Reference proteome</keyword>
<dbReference type="GeneID" id="55626452"/>
<organism evidence="1 2">
    <name type="scientific">Alteromonas phage vB_AmeM_PT11-V22</name>
    <dbReference type="NCBI Taxonomy" id="2704031"/>
    <lineage>
        <taxon>Viruses</taxon>
        <taxon>Duplodnaviria</taxon>
        <taxon>Heunggongvirae</taxon>
        <taxon>Uroviricota</taxon>
        <taxon>Caudoviricetes</taxon>
        <taxon>Myoalterovirus</taxon>
        <taxon>Myoalterovirus PT11V22</taxon>
    </lineage>
</organism>